<dbReference type="Gene3D" id="3.90.1640.10">
    <property type="entry name" value="inorganic pyrophosphatase (n-terminal core)"/>
    <property type="match status" value="1"/>
</dbReference>
<dbReference type="InterPro" id="IPR038222">
    <property type="entry name" value="DHHA2_dom_sf"/>
</dbReference>
<keyword evidence="7" id="KW-1185">Reference proteome</keyword>
<dbReference type="InterPro" id="IPR038763">
    <property type="entry name" value="DHH_sf"/>
</dbReference>
<dbReference type="Pfam" id="PF02833">
    <property type="entry name" value="DHHA2"/>
    <property type="match status" value="1"/>
</dbReference>
<dbReference type="PANTHER" id="PTHR12112">
    <property type="entry name" value="BNIP - RELATED"/>
    <property type="match status" value="1"/>
</dbReference>
<dbReference type="InterPro" id="IPR001667">
    <property type="entry name" value="DDH_dom"/>
</dbReference>
<dbReference type="OrthoDB" id="374045at2759"/>
<evidence type="ECO:0000259" key="5">
    <source>
        <dbReference type="SMART" id="SM01131"/>
    </source>
</evidence>
<dbReference type="Pfam" id="PF01368">
    <property type="entry name" value="DHH"/>
    <property type="match status" value="1"/>
</dbReference>
<evidence type="ECO:0000256" key="4">
    <source>
        <dbReference type="ARBA" id="ARBA00023211"/>
    </source>
</evidence>
<gene>
    <name evidence="6" type="ORF">BDV28DRAFT_24288</name>
</gene>
<dbReference type="GO" id="GO:0005737">
    <property type="term" value="C:cytoplasm"/>
    <property type="evidence" value="ECO:0007669"/>
    <property type="project" value="InterPro"/>
</dbReference>
<dbReference type="GO" id="GO:0046872">
    <property type="term" value="F:metal ion binding"/>
    <property type="evidence" value="ECO:0007669"/>
    <property type="project" value="UniProtKB-KW"/>
</dbReference>
<keyword evidence="4" id="KW-0464">Manganese</keyword>
<keyword evidence="2" id="KW-0479">Metal-binding</keyword>
<dbReference type="SMART" id="SM01131">
    <property type="entry name" value="DHHA2"/>
    <property type="match status" value="1"/>
</dbReference>
<organism evidence="6 7">
    <name type="scientific">Aspergillus coremiiformis</name>
    <dbReference type="NCBI Taxonomy" id="138285"/>
    <lineage>
        <taxon>Eukaryota</taxon>
        <taxon>Fungi</taxon>
        <taxon>Dikarya</taxon>
        <taxon>Ascomycota</taxon>
        <taxon>Pezizomycotina</taxon>
        <taxon>Eurotiomycetes</taxon>
        <taxon>Eurotiomycetidae</taxon>
        <taxon>Eurotiales</taxon>
        <taxon>Aspergillaceae</taxon>
        <taxon>Aspergillus</taxon>
        <taxon>Aspergillus subgen. Circumdati</taxon>
    </lineage>
</organism>
<dbReference type="Proteomes" id="UP000327118">
    <property type="component" value="Unassembled WGS sequence"/>
</dbReference>
<comment type="cofactor">
    <cofactor evidence="1">
        <name>Mn(2+)</name>
        <dbReference type="ChEBI" id="CHEBI:29035"/>
    </cofactor>
</comment>
<name>A0A5N6ZDP9_9EURO</name>
<evidence type="ECO:0000313" key="6">
    <source>
        <dbReference type="EMBL" id="KAE8355777.1"/>
    </source>
</evidence>
<dbReference type="Gene3D" id="3.10.310.20">
    <property type="entry name" value="DHHA2 domain"/>
    <property type="match status" value="1"/>
</dbReference>
<protein>
    <recommendedName>
        <fullName evidence="5">DHHA2 domain-containing protein</fullName>
    </recommendedName>
</protein>
<evidence type="ECO:0000256" key="3">
    <source>
        <dbReference type="ARBA" id="ARBA00022801"/>
    </source>
</evidence>
<reference evidence="7" key="1">
    <citation type="submission" date="2019-04" db="EMBL/GenBank/DDBJ databases">
        <title>Friends and foes A comparative genomics studyof 23 Aspergillus species from section Flavi.</title>
        <authorList>
            <consortium name="DOE Joint Genome Institute"/>
            <person name="Kjaerbolling I."/>
            <person name="Vesth T."/>
            <person name="Frisvad J.C."/>
            <person name="Nybo J.L."/>
            <person name="Theobald S."/>
            <person name="Kildgaard S."/>
            <person name="Isbrandt T."/>
            <person name="Kuo A."/>
            <person name="Sato A."/>
            <person name="Lyhne E.K."/>
            <person name="Kogle M.E."/>
            <person name="Wiebenga A."/>
            <person name="Kun R.S."/>
            <person name="Lubbers R.J."/>
            <person name="Makela M.R."/>
            <person name="Barry K."/>
            <person name="Chovatia M."/>
            <person name="Clum A."/>
            <person name="Daum C."/>
            <person name="Haridas S."/>
            <person name="He G."/>
            <person name="LaButti K."/>
            <person name="Lipzen A."/>
            <person name="Mondo S."/>
            <person name="Riley R."/>
            <person name="Salamov A."/>
            <person name="Simmons B.A."/>
            <person name="Magnuson J.K."/>
            <person name="Henrissat B."/>
            <person name="Mortensen U.H."/>
            <person name="Larsen T.O."/>
            <person name="Devries R.P."/>
            <person name="Grigoriev I.V."/>
            <person name="Machida M."/>
            <person name="Baker S.E."/>
            <person name="Andersen M.R."/>
        </authorList>
    </citation>
    <scope>NUCLEOTIDE SEQUENCE [LARGE SCALE GENOMIC DNA]</scope>
    <source>
        <strain evidence="7">CBS 553.77</strain>
    </source>
</reference>
<accession>A0A5N6ZDP9</accession>
<dbReference type="AlphaFoldDB" id="A0A5N6ZDP9"/>
<evidence type="ECO:0000256" key="2">
    <source>
        <dbReference type="ARBA" id="ARBA00022723"/>
    </source>
</evidence>
<evidence type="ECO:0000256" key="1">
    <source>
        <dbReference type="ARBA" id="ARBA00001936"/>
    </source>
</evidence>
<dbReference type="SUPFAM" id="SSF64182">
    <property type="entry name" value="DHH phosphoesterases"/>
    <property type="match status" value="1"/>
</dbReference>
<dbReference type="GO" id="GO:0004309">
    <property type="term" value="F:exopolyphosphatase activity"/>
    <property type="evidence" value="ECO:0007669"/>
    <property type="project" value="TreeGrafter"/>
</dbReference>
<keyword evidence="3" id="KW-0378">Hydrolase</keyword>
<proteinExistence type="predicted"/>
<sequence>MVNHPEYTLLRFLKTALQTHSRFLSGTLTRAEAPIYVIGNPSADLDSIISAVVYAYFANNSDRHHVPLINLPTVPSGPELRRLRPEFVKALWLSTHPPARDEQPWEETPESAGSILHDHFLTVADFNAHLQASGQDTEGHRVSADAVLVDWNALPISTQKGKGSLDGLPTVDFNVIGCIDHHQDDGFLSPGMDLQVIEKSGSCASLVTQTLNERESAEAKILLRAAEEQITSLAMIPILIDTANLTATDKVTQFDLRAVDVLTSKLIKQTTDRDKLYAQVLEAKQNSLDLLTVDEILDRDYKEWTETSPRQPDTPLTIGFCSMVKSIPWVVRKAGSPQSFLDAVCDFAAKRALDIAVVMTAFSSADDRFHRELFVCALDEGLAVDAVMNFVERSGARLGLQEWTSLDDEWKDRSRVIRDTLNNDDPPLKWRHIWTQSDLTKSRKQVAPMMRRAVTDREIESGLDR</sequence>
<feature type="domain" description="DHHA2" evidence="5">
    <location>
        <begin position="277"/>
        <end position="454"/>
    </location>
</feature>
<dbReference type="InterPro" id="IPR004097">
    <property type="entry name" value="DHHA2"/>
</dbReference>
<dbReference type="PANTHER" id="PTHR12112:SF39">
    <property type="entry name" value="EG:152A3.5 PROTEIN (FBGN0003116_PN PROTEIN)"/>
    <property type="match status" value="1"/>
</dbReference>
<dbReference type="EMBL" id="ML739047">
    <property type="protein sequence ID" value="KAE8355777.1"/>
    <property type="molecule type" value="Genomic_DNA"/>
</dbReference>
<evidence type="ECO:0000313" key="7">
    <source>
        <dbReference type="Proteomes" id="UP000327118"/>
    </source>
</evidence>